<dbReference type="PANTHER" id="PTHR43076:SF1">
    <property type="entry name" value="LIPOYL SYNTHASE 2"/>
    <property type="match status" value="1"/>
</dbReference>
<keyword evidence="2" id="KW-0411">Iron-sulfur</keyword>
<dbReference type="PANTHER" id="PTHR43076">
    <property type="entry name" value="FO SYNTHASE (COFH)"/>
    <property type="match status" value="1"/>
</dbReference>
<name>A0A6J6HS45_9ZZZZ</name>
<keyword evidence="2" id="KW-0479">Metal-binding</keyword>
<evidence type="ECO:0000256" key="2">
    <source>
        <dbReference type="ARBA" id="ARBA00022485"/>
    </source>
</evidence>
<dbReference type="InterPro" id="IPR034405">
    <property type="entry name" value="F420"/>
</dbReference>
<organism evidence="4">
    <name type="scientific">freshwater metagenome</name>
    <dbReference type="NCBI Taxonomy" id="449393"/>
    <lineage>
        <taxon>unclassified sequences</taxon>
        <taxon>metagenomes</taxon>
        <taxon>ecological metagenomes</taxon>
    </lineage>
</organism>
<dbReference type="GO" id="GO:0044689">
    <property type="term" value="F:7,8-didemethyl-8-hydroxy-5-deazariboflavin synthase activity"/>
    <property type="evidence" value="ECO:0007669"/>
    <property type="project" value="TreeGrafter"/>
</dbReference>
<feature type="domain" description="CofH/MqnC-like C-terminal" evidence="3">
    <location>
        <begin position="2"/>
        <end position="67"/>
    </location>
</feature>
<evidence type="ECO:0000259" key="3">
    <source>
        <dbReference type="Pfam" id="PF19288"/>
    </source>
</evidence>
<evidence type="ECO:0000256" key="1">
    <source>
        <dbReference type="ARBA" id="ARBA00001966"/>
    </source>
</evidence>
<protein>
    <submittedName>
        <fullName evidence="4">Unannotated protein</fullName>
    </submittedName>
</protein>
<dbReference type="InterPro" id="IPR045567">
    <property type="entry name" value="CofH/MnqC-like_C"/>
</dbReference>
<sequence length="83" mass="9418">MSWTKIGQDGARQLLQAGCNDMGGTLMNENISRAAGASHGQEMTEKSFREIVEPIGRTLRQRLTLYDKNYDKNHDKNYDKILS</sequence>
<reference evidence="4" key="1">
    <citation type="submission" date="2020-05" db="EMBL/GenBank/DDBJ databases">
        <authorList>
            <person name="Chiriac C."/>
            <person name="Salcher M."/>
            <person name="Ghai R."/>
            <person name="Kavagutti S V."/>
        </authorList>
    </citation>
    <scope>NUCLEOTIDE SEQUENCE</scope>
</reference>
<gene>
    <name evidence="4" type="ORF">UFOPK1826_01471</name>
</gene>
<dbReference type="EMBL" id="CAEZUN010000246">
    <property type="protein sequence ID" value="CAB4614469.1"/>
    <property type="molecule type" value="Genomic_DNA"/>
</dbReference>
<dbReference type="GO" id="GO:0051539">
    <property type="term" value="F:4 iron, 4 sulfur cluster binding"/>
    <property type="evidence" value="ECO:0007669"/>
    <property type="project" value="UniProtKB-KW"/>
</dbReference>
<keyword evidence="2" id="KW-0004">4Fe-4S</keyword>
<dbReference type="AlphaFoldDB" id="A0A6J6HS45"/>
<keyword evidence="2" id="KW-0408">Iron</keyword>
<accession>A0A6J6HS45</accession>
<dbReference type="Pfam" id="PF19288">
    <property type="entry name" value="CofH_C"/>
    <property type="match status" value="1"/>
</dbReference>
<proteinExistence type="predicted"/>
<evidence type="ECO:0000313" key="4">
    <source>
        <dbReference type="EMBL" id="CAB4614469.1"/>
    </source>
</evidence>
<comment type="cofactor">
    <cofactor evidence="1">
        <name>[4Fe-4S] cluster</name>
        <dbReference type="ChEBI" id="CHEBI:49883"/>
    </cofactor>
</comment>